<evidence type="ECO:0000259" key="1">
    <source>
        <dbReference type="PROSITE" id="PS51186"/>
    </source>
</evidence>
<dbReference type="EMBL" id="JBHLTG010000002">
    <property type="protein sequence ID" value="MFC0678648.1"/>
    <property type="molecule type" value="Genomic_DNA"/>
</dbReference>
<accession>A0ABV6RNS7</accession>
<dbReference type="InterPro" id="IPR000182">
    <property type="entry name" value="GNAT_dom"/>
</dbReference>
<dbReference type="InterPro" id="IPR016181">
    <property type="entry name" value="Acyl_CoA_acyltransferase"/>
</dbReference>
<organism evidence="2 3">
    <name type="scientific">Lysobacter korlensis</name>
    <dbReference type="NCBI Taxonomy" id="553636"/>
    <lineage>
        <taxon>Bacteria</taxon>
        <taxon>Pseudomonadati</taxon>
        <taxon>Pseudomonadota</taxon>
        <taxon>Gammaproteobacteria</taxon>
        <taxon>Lysobacterales</taxon>
        <taxon>Lysobacteraceae</taxon>
        <taxon>Lysobacter</taxon>
    </lineage>
</organism>
<protein>
    <submittedName>
        <fullName evidence="2">GNAT family N-acetyltransferase</fullName>
        <ecNumber evidence="2">2.3.-.-</ecNumber>
    </submittedName>
</protein>
<gene>
    <name evidence="2" type="ORF">ACFFGH_12430</name>
</gene>
<dbReference type="PROSITE" id="PS51186">
    <property type="entry name" value="GNAT"/>
    <property type="match status" value="1"/>
</dbReference>
<dbReference type="RefSeq" id="WP_386668677.1">
    <property type="nucleotide sequence ID" value="NZ_JBHLTG010000002.1"/>
</dbReference>
<keyword evidence="2" id="KW-0808">Transferase</keyword>
<dbReference type="Proteomes" id="UP001589896">
    <property type="component" value="Unassembled WGS sequence"/>
</dbReference>
<feature type="domain" description="N-acetyltransferase" evidence="1">
    <location>
        <begin position="4"/>
        <end position="184"/>
    </location>
</feature>
<sequence length="368" mass="40764">MDEFTIDELTIPASLDVPDADDFRATVAVRNACERDGYGTDELSYSAEELLPGWQNVEHEPKRLLAARVRGEIVARGIYETQPNETESAWLQVQVHPDYRGLGIGTALSDRLEDLAAEAGKRKVIVYAVSKQGPGERLEPPTGFGSVPLGNPEVRFLLGRGYTLEQVERGSRLPLPIEERALEERLASASAASGADYRLHTWTDRTPERWREDMALLFTRMSTDAPTAGLEEPEDIWTVERLVATEEKEEQSPRTALAAAVEHVPSGRLAGFTILSVPAELDRPVSQEDTLVLREHRGKRLGMLLKVANLLHLQRERPGHPSVLTFNAEENRHMLSVNEAVGFAPMAYEGGWKKVLDAPPPDVVVPEA</sequence>
<keyword evidence="2" id="KW-0012">Acyltransferase</keyword>
<keyword evidence="3" id="KW-1185">Reference proteome</keyword>
<proteinExistence type="predicted"/>
<evidence type="ECO:0000313" key="3">
    <source>
        <dbReference type="Proteomes" id="UP001589896"/>
    </source>
</evidence>
<dbReference type="Gene3D" id="3.40.630.30">
    <property type="match status" value="1"/>
</dbReference>
<dbReference type="SUPFAM" id="SSF55729">
    <property type="entry name" value="Acyl-CoA N-acyltransferases (Nat)"/>
    <property type="match status" value="2"/>
</dbReference>
<evidence type="ECO:0000313" key="2">
    <source>
        <dbReference type="EMBL" id="MFC0678648.1"/>
    </source>
</evidence>
<comment type="caution">
    <text evidence="2">The sequence shown here is derived from an EMBL/GenBank/DDBJ whole genome shotgun (WGS) entry which is preliminary data.</text>
</comment>
<dbReference type="Pfam" id="PF00583">
    <property type="entry name" value="Acetyltransf_1"/>
    <property type="match status" value="1"/>
</dbReference>
<name>A0ABV6RNS7_9GAMM</name>
<dbReference type="CDD" id="cd04301">
    <property type="entry name" value="NAT_SF"/>
    <property type="match status" value="1"/>
</dbReference>
<dbReference type="GO" id="GO:0016746">
    <property type="term" value="F:acyltransferase activity"/>
    <property type="evidence" value="ECO:0007669"/>
    <property type="project" value="UniProtKB-KW"/>
</dbReference>
<dbReference type="EC" id="2.3.-.-" evidence="2"/>
<reference evidence="2 3" key="1">
    <citation type="submission" date="2024-09" db="EMBL/GenBank/DDBJ databases">
        <authorList>
            <person name="Sun Q."/>
            <person name="Mori K."/>
        </authorList>
    </citation>
    <scope>NUCLEOTIDE SEQUENCE [LARGE SCALE GENOMIC DNA]</scope>
    <source>
        <strain evidence="2 3">KCTC 23076</strain>
    </source>
</reference>